<dbReference type="Proteomes" id="UP000476064">
    <property type="component" value="Chromosome"/>
</dbReference>
<sequence length="287" mass="31042">MTYRMGANAMEAQAAYELTMLKNAERYAREAGALVADRMNSPLRIQEKMNKSDLVTAVDVMSESLICRLIRDDYPEHWIYSEETDGAEGDAWQRMLQPREGYGWIVDPIDGTTNYIHAVGHFAISIGIVKNGVPVCGVVHNPLTGDLYTAMRGGGAYRNGEKLAVGQERGLGDALLGTGFQAKDWHPGSCAAKQIGRMAGTARDIRIFGSASLDLCLVAAGRLTGFWHDGLYPWDAAAGIVIVLEAGGQVTNRDGRPYALSDNTLIASNAIVHAELQAVLSTVARDE</sequence>
<dbReference type="GO" id="GO:0007165">
    <property type="term" value="P:signal transduction"/>
    <property type="evidence" value="ECO:0007669"/>
    <property type="project" value="TreeGrafter"/>
</dbReference>
<dbReference type="AlphaFoldDB" id="A0A6C0FWK2"/>
<evidence type="ECO:0000256" key="5">
    <source>
        <dbReference type="ARBA" id="ARBA00022801"/>
    </source>
</evidence>
<evidence type="ECO:0000256" key="3">
    <source>
        <dbReference type="ARBA" id="ARBA00009759"/>
    </source>
</evidence>
<dbReference type="InterPro" id="IPR033942">
    <property type="entry name" value="IMPase"/>
</dbReference>
<dbReference type="PANTHER" id="PTHR20854:SF4">
    <property type="entry name" value="INOSITOL-1-MONOPHOSPHATASE-RELATED"/>
    <property type="match status" value="1"/>
</dbReference>
<comment type="catalytic activity">
    <reaction evidence="1 8">
        <text>a myo-inositol phosphate + H2O = myo-inositol + phosphate</text>
        <dbReference type="Rhea" id="RHEA:24056"/>
        <dbReference type="ChEBI" id="CHEBI:15377"/>
        <dbReference type="ChEBI" id="CHEBI:17268"/>
        <dbReference type="ChEBI" id="CHEBI:43474"/>
        <dbReference type="ChEBI" id="CHEBI:84139"/>
        <dbReference type="EC" id="3.1.3.25"/>
    </reaction>
</comment>
<dbReference type="CDD" id="cd01639">
    <property type="entry name" value="IMPase"/>
    <property type="match status" value="1"/>
</dbReference>
<feature type="binding site" evidence="7">
    <location>
        <position position="235"/>
    </location>
    <ligand>
        <name>Mg(2+)</name>
        <dbReference type="ChEBI" id="CHEBI:18420"/>
        <label>1</label>
        <note>catalytic</note>
    </ligand>
</feature>
<evidence type="ECO:0000313" key="10">
    <source>
        <dbReference type="Proteomes" id="UP000476064"/>
    </source>
</evidence>
<comment type="similarity">
    <text evidence="3 8">Belongs to the inositol monophosphatase superfamily.</text>
</comment>
<dbReference type="RefSeq" id="WP_162357945.1">
    <property type="nucleotide sequence ID" value="NZ_CP048209.1"/>
</dbReference>
<reference evidence="9 10" key="1">
    <citation type="submission" date="2020-01" db="EMBL/GenBank/DDBJ databases">
        <title>Paenibacillus sp. nov., isolated from tomato rhizosphere.</title>
        <authorList>
            <person name="Weon H.-Y."/>
            <person name="Lee S.A."/>
        </authorList>
    </citation>
    <scope>NUCLEOTIDE SEQUENCE [LARGE SCALE GENOMIC DNA]</scope>
    <source>
        <strain evidence="9 10">12200R-189</strain>
    </source>
</reference>
<proteinExistence type="inferred from homology"/>
<dbReference type="InterPro" id="IPR000760">
    <property type="entry name" value="Inositol_monophosphatase-like"/>
</dbReference>
<dbReference type="Gene3D" id="3.30.540.10">
    <property type="entry name" value="Fructose-1,6-Bisphosphatase, subunit A, domain 1"/>
    <property type="match status" value="1"/>
</dbReference>
<name>A0A6C0FWK2_9BACL</name>
<dbReference type="PROSITE" id="PS00629">
    <property type="entry name" value="IMP_1"/>
    <property type="match status" value="1"/>
</dbReference>
<evidence type="ECO:0000256" key="2">
    <source>
        <dbReference type="ARBA" id="ARBA00001946"/>
    </source>
</evidence>
<gene>
    <name evidence="9" type="ORF">GXP70_17065</name>
</gene>
<dbReference type="SUPFAM" id="SSF56655">
    <property type="entry name" value="Carbohydrate phosphatase"/>
    <property type="match status" value="1"/>
</dbReference>
<evidence type="ECO:0000256" key="4">
    <source>
        <dbReference type="ARBA" id="ARBA00022723"/>
    </source>
</evidence>
<dbReference type="InterPro" id="IPR020550">
    <property type="entry name" value="Inositol_monophosphatase_CS"/>
</dbReference>
<dbReference type="InterPro" id="IPR020583">
    <property type="entry name" value="Inositol_monoP_metal-BS"/>
</dbReference>
<evidence type="ECO:0000256" key="7">
    <source>
        <dbReference type="PIRSR" id="PIRSR600760-2"/>
    </source>
</evidence>
<dbReference type="GO" id="GO:0046872">
    <property type="term" value="F:metal ion binding"/>
    <property type="evidence" value="ECO:0007669"/>
    <property type="project" value="UniProtKB-KW"/>
</dbReference>
<dbReference type="EMBL" id="CP048209">
    <property type="protein sequence ID" value="QHT61506.1"/>
    <property type="molecule type" value="Genomic_DNA"/>
</dbReference>
<feature type="binding site" evidence="7">
    <location>
        <position position="82"/>
    </location>
    <ligand>
        <name>Mg(2+)</name>
        <dbReference type="ChEBI" id="CHEBI:18420"/>
        <label>1</label>
        <note>catalytic</note>
    </ligand>
</feature>
<dbReference type="GO" id="GO:0008934">
    <property type="term" value="F:inositol monophosphate 1-phosphatase activity"/>
    <property type="evidence" value="ECO:0007669"/>
    <property type="project" value="InterPro"/>
</dbReference>
<dbReference type="GO" id="GO:0046854">
    <property type="term" value="P:phosphatidylinositol phosphate biosynthetic process"/>
    <property type="evidence" value="ECO:0007669"/>
    <property type="project" value="InterPro"/>
</dbReference>
<dbReference type="PROSITE" id="PS00630">
    <property type="entry name" value="IMP_2"/>
    <property type="match status" value="1"/>
</dbReference>
<evidence type="ECO:0000256" key="1">
    <source>
        <dbReference type="ARBA" id="ARBA00001033"/>
    </source>
</evidence>
<evidence type="ECO:0000313" key="9">
    <source>
        <dbReference type="EMBL" id="QHT61506.1"/>
    </source>
</evidence>
<dbReference type="Pfam" id="PF00459">
    <property type="entry name" value="Inositol_P"/>
    <property type="match status" value="1"/>
</dbReference>
<dbReference type="FunFam" id="3.30.540.10:FF:000003">
    <property type="entry name" value="Inositol-1-monophosphatase"/>
    <property type="match status" value="1"/>
</dbReference>
<dbReference type="KEGG" id="plyc:GXP70_17065"/>
<organism evidence="9 10">
    <name type="scientific">Paenibacillus lycopersici</name>
    <dbReference type="NCBI Taxonomy" id="2704462"/>
    <lineage>
        <taxon>Bacteria</taxon>
        <taxon>Bacillati</taxon>
        <taxon>Bacillota</taxon>
        <taxon>Bacilli</taxon>
        <taxon>Bacillales</taxon>
        <taxon>Paenibacillaceae</taxon>
        <taxon>Paenibacillus</taxon>
    </lineage>
</organism>
<evidence type="ECO:0000256" key="6">
    <source>
        <dbReference type="ARBA" id="ARBA00022842"/>
    </source>
</evidence>
<accession>A0A6C0FWK2</accession>
<protein>
    <recommendedName>
        <fullName evidence="8">Inositol-1-monophosphatase</fullName>
        <ecNumber evidence="8">3.1.3.25</ecNumber>
    </recommendedName>
</protein>
<feature type="binding site" evidence="7">
    <location>
        <position position="107"/>
    </location>
    <ligand>
        <name>Mg(2+)</name>
        <dbReference type="ChEBI" id="CHEBI:18420"/>
        <label>1</label>
        <note>catalytic</note>
    </ligand>
</feature>
<feature type="binding site" evidence="7">
    <location>
        <position position="109"/>
    </location>
    <ligand>
        <name>Mg(2+)</name>
        <dbReference type="ChEBI" id="CHEBI:18420"/>
        <label>1</label>
        <note>catalytic</note>
    </ligand>
</feature>
<dbReference type="PANTHER" id="PTHR20854">
    <property type="entry name" value="INOSITOL MONOPHOSPHATASE"/>
    <property type="match status" value="1"/>
</dbReference>
<keyword evidence="5 8" id="KW-0378">Hydrolase</keyword>
<dbReference type="GO" id="GO:0006020">
    <property type="term" value="P:inositol metabolic process"/>
    <property type="evidence" value="ECO:0007669"/>
    <property type="project" value="TreeGrafter"/>
</dbReference>
<comment type="cofactor">
    <cofactor evidence="2 7 8">
        <name>Mg(2+)</name>
        <dbReference type="ChEBI" id="CHEBI:18420"/>
    </cofactor>
</comment>
<feature type="binding site" evidence="7">
    <location>
        <position position="110"/>
    </location>
    <ligand>
        <name>Mg(2+)</name>
        <dbReference type="ChEBI" id="CHEBI:18420"/>
        <label>1</label>
        <note>catalytic</note>
    </ligand>
</feature>
<keyword evidence="10" id="KW-1185">Reference proteome</keyword>
<dbReference type="PRINTS" id="PR00377">
    <property type="entry name" value="IMPHPHTASES"/>
</dbReference>
<dbReference type="Gene3D" id="3.40.190.80">
    <property type="match status" value="1"/>
</dbReference>
<evidence type="ECO:0000256" key="8">
    <source>
        <dbReference type="RuleBase" id="RU364068"/>
    </source>
</evidence>
<keyword evidence="6 7" id="KW-0460">Magnesium</keyword>
<dbReference type="EC" id="3.1.3.25" evidence="8"/>
<keyword evidence="4 7" id="KW-0479">Metal-binding</keyword>